<dbReference type="NCBIfam" id="TIGR03519">
    <property type="entry name" value="T9SS_PorP_fam"/>
    <property type="match status" value="1"/>
</dbReference>
<dbReference type="AlphaFoldDB" id="A0A4D7JBZ6"/>
<reference evidence="1 2" key="1">
    <citation type="submission" date="2018-04" db="EMBL/GenBank/DDBJ databases">
        <title>Complete genome uncultured novel isolate.</title>
        <authorList>
            <person name="Merlino G."/>
        </authorList>
    </citation>
    <scope>NUCLEOTIDE SEQUENCE [LARGE SCALE GENOMIC DNA]</scope>
    <source>
        <strain evidence="2">R1DC9</strain>
    </source>
</reference>
<dbReference type="OrthoDB" id="1320396at2"/>
<evidence type="ECO:0008006" key="3">
    <source>
        <dbReference type="Google" id="ProtNLM"/>
    </source>
</evidence>
<dbReference type="InterPro" id="IPR019861">
    <property type="entry name" value="PorP/SprF_Bacteroidetes"/>
</dbReference>
<keyword evidence="2" id="KW-1185">Reference proteome</keyword>
<dbReference type="EMBL" id="CP028923">
    <property type="protein sequence ID" value="QCK13899.1"/>
    <property type="molecule type" value="Genomic_DNA"/>
</dbReference>
<dbReference type="Proteomes" id="UP000298616">
    <property type="component" value="Chromosome"/>
</dbReference>
<gene>
    <name evidence="1" type="ORF">DCC35_03540</name>
</gene>
<dbReference type="RefSeq" id="WP_137089490.1">
    <property type="nucleotide sequence ID" value="NZ_CP028923.1"/>
</dbReference>
<evidence type="ECO:0000313" key="2">
    <source>
        <dbReference type="Proteomes" id="UP000298616"/>
    </source>
</evidence>
<proteinExistence type="predicted"/>
<protein>
    <recommendedName>
        <fullName evidence="3">SPOR domain-containing protein</fullName>
    </recommendedName>
</protein>
<sequence>MIKKISFIIVIIVALSLNQTELKAQDYPVSSSWLFNPMYYNSGYLGMGGMTELNIFYRQQWQEIEGAPRVLYGNIQIPVNKQITIGGEGIFEEIGLLRSTSLRGGASYHLQMGTNQWINFGIMMGAGKENVMASNTGNINDPVFTPGIDNTWYMSATAGIVYFNRFLELGISAPQLIERDYAYEGSRDPVSFGGVNYFTSQAAVVLELDRKSNFTNKTGILYRHRPEVLGDSWEVFTSFTFYDVISAGAGYRNNFGPLVHISIQLKKRARFSYHYDFPTNNIEGFNNGSQEFNLNIGLTDQNYYYKEDPEVSPVVAITETEDEAVAFEEDVTVIEEDPEENIEPEITEEIVAVEELEDTTNTNEPEFIDEPENTEPVITPDEAVANKYKMNKGHYIVVGSFEIENNAIGYTKELNDAGIKTMMGYRPEAGLYYTYVFYSEENINKALKKVYQIRKINRDDFKKAWILTIR</sequence>
<dbReference type="KEGG" id="fpf:DCC35_03540"/>
<organism evidence="1 2">
    <name type="scientific">Mangrovivirga cuniculi</name>
    <dbReference type="NCBI Taxonomy" id="2715131"/>
    <lineage>
        <taxon>Bacteria</taxon>
        <taxon>Pseudomonadati</taxon>
        <taxon>Bacteroidota</taxon>
        <taxon>Cytophagia</taxon>
        <taxon>Cytophagales</taxon>
        <taxon>Mangrovivirgaceae</taxon>
        <taxon>Mangrovivirga</taxon>
    </lineage>
</organism>
<name>A0A4D7JBZ6_9BACT</name>
<dbReference type="Pfam" id="PF11751">
    <property type="entry name" value="PorP_SprF"/>
    <property type="match status" value="1"/>
</dbReference>
<evidence type="ECO:0000313" key="1">
    <source>
        <dbReference type="EMBL" id="QCK13899.1"/>
    </source>
</evidence>
<accession>A0A4D7JBZ6</accession>